<dbReference type="SUPFAM" id="SSF81383">
    <property type="entry name" value="F-box domain"/>
    <property type="match status" value="1"/>
</dbReference>
<evidence type="ECO:0000313" key="1">
    <source>
        <dbReference type="EMBL" id="KAJ7368910.1"/>
    </source>
</evidence>
<organism evidence="1 2">
    <name type="scientific">Mycena albidolilacea</name>
    <dbReference type="NCBI Taxonomy" id="1033008"/>
    <lineage>
        <taxon>Eukaryota</taxon>
        <taxon>Fungi</taxon>
        <taxon>Dikarya</taxon>
        <taxon>Basidiomycota</taxon>
        <taxon>Agaricomycotina</taxon>
        <taxon>Agaricomycetes</taxon>
        <taxon>Agaricomycetidae</taxon>
        <taxon>Agaricales</taxon>
        <taxon>Marasmiineae</taxon>
        <taxon>Mycenaceae</taxon>
        <taxon>Mycena</taxon>
    </lineage>
</organism>
<comment type="caution">
    <text evidence="1">The sequence shown here is derived from an EMBL/GenBank/DDBJ whole genome shotgun (WGS) entry which is preliminary data.</text>
</comment>
<dbReference type="EMBL" id="JARIHO010000001">
    <property type="protein sequence ID" value="KAJ7368910.1"/>
    <property type="molecule type" value="Genomic_DNA"/>
</dbReference>
<gene>
    <name evidence="1" type="ORF">DFH08DRAFT_35811</name>
</gene>
<dbReference type="AlphaFoldDB" id="A0AAD7AW85"/>
<protein>
    <recommendedName>
        <fullName evidence="3">F-box domain-containing protein</fullName>
    </recommendedName>
</protein>
<reference evidence="1" key="1">
    <citation type="submission" date="2023-03" db="EMBL/GenBank/DDBJ databases">
        <title>Massive genome expansion in bonnet fungi (Mycena s.s.) driven by repeated elements and novel gene families across ecological guilds.</title>
        <authorList>
            <consortium name="Lawrence Berkeley National Laboratory"/>
            <person name="Harder C.B."/>
            <person name="Miyauchi S."/>
            <person name="Viragh M."/>
            <person name="Kuo A."/>
            <person name="Thoen E."/>
            <person name="Andreopoulos B."/>
            <person name="Lu D."/>
            <person name="Skrede I."/>
            <person name="Drula E."/>
            <person name="Henrissat B."/>
            <person name="Morin E."/>
            <person name="Kohler A."/>
            <person name="Barry K."/>
            <person name="LaButti K."/>
            <person name="Morin E."/>
            <person name="Salamov A."/>
            <person name="Lipzen A."/>
            <person name="Mereny Z."/>
            <person name="Hegedus B."/>
            <person name="Baldrian P."/>
            <person name="Stursova M."/>
            <person name="Weitz H."/>
            <person name="Taylor A."/>
            <person name="Grigoriev I.V."/>
            <person name="Nagy L.G."/>
            <person name="Martin F."/>
            <person name="Kauserud H."/>
        </authorList>
    </citation>
    <scope>NUCLEOTIDE SEQUENCE</scope>
    <source>
        <strain evidence="1">CBHHK002</strain>
    </source>
</reference>
<dbReference type="Proteomes" id="UP001218218">
    <property type="component" value="Unassembled WGS sequence"/>
</dbReference>
<sequence length="498" mass="55709">MAPSTNGTAKLGLRDLVQDVLILILVECEVPGVLAVSRTNKYFRRIALTKALWYSLVSRLVQRGFIDSRPDDGYFKDLSTEQLIGLVRRMLHGPKAWTDTPSQSQSFPNPRSQTAVRRAVNRFSKFIRKPPLGGLASAPLVESRRIVLHPEIDTAPVGLSHWYINRSKLLPGGKYVLFQNSGRVECWSVFEDRHIWTHTPSIDHTLVHDFAVDILENGVAIILTGQRTQPQLKYCFEITSLNLQTGVSDLELVSRLPERSLDFLYVDCIVCGDVAAVHLRAHNQVLLLNWRTSSRVVVSGHESEIALVPGHLVVLTRTGTRGEHRVALSPFASFACWEPNDSVEQPSTPVVPVADLPFLPDTISLTCKLYYTWARSIWVYESPFQRGRFTFWLHALVNGAPTLLSYQFLQHDTGVSWRFVASTPMPDRIDRTAMSLSGHTLGCCGHYADYRIMAPFPVSKSSARGHIVDFGSPSTHLSPFSGALTFLTPTELAVVYYD</sequence>
<accession>A0AAD7AW85</accession>
<dbReference type="InterPro" id="IPR036047">
    <property type="entry name" value="F-box-like_dom_sf"/>
</dbReference>
<evidence type="ECO:0008006" key="3">
    <source>
        <dbReference type="Google" id="ProtNLM"/>
    </source>
</evidence>
<name>A0AAD7AW85_9AGAR</name>
<evidence type="ECO:0000313" key="2">
    <source>
        <dbReference type="Proteomes" id="UP001218218"/>
    </source>
</evidence>
<keyword evidence="2" id="KW-1185">Reference proteome</keyword>
<proteinExistence type="predicted"/>